<evidence type="ECO:0000313" key="3">
    <source>
        <dbReference type="Proteomes" id="UP000308713"/>
    </source>
</evidence>
<comment type="caution">
    <text evidence="2">The sequence shown here is derived from an EMBL/GenBank/DDBJ whole genome shotgun (WGS) entry which is preliminary data.</text>
</comment>
<dbReference type="EMBL" id="VDCS01000010">
    <property type="protein sequence ID" value="TNJ43434.1"/>
    <property type="molecule type" value="Genomic_DNA"/>
</dbReference>
<dbReference type="PANTHER" id="PTHR43751">
    <property type="entry name" value="SULFATASE"/>
    <property type="match status" value="1"/>
</dbReference>
<protein>
    <submittedName>
        <fullName evidence="2">Acetylglucosamine-6-sulfatase</fullName>
    </submittedName>
</protein>
<dbReference type="RefSeq" id="WP_139697699.1">
    <property type="nucleotide sequence ID" value="NZ_CP074074.1"/>
</dbReference>
<reference evidence="2 3" key="1">
    <citation type="submission" date="2019-05" db="EMBL/GenBank/DDBJ databases">
        <title>Tamlana fucoidanivorans sp. nov., isolated from the surface of algae collected from Fujian province in China.</title>
        <authorList>
            <person name="Li J."/>
        </authorList>
    </citation>
    <scope>NUCLEOTIDE SEQUENCE [LARGE SCALE GENOMIC DNA]</scope>
    <source>
        <strain evidence="2 3">CW2-9</strain>
    </source>
</reference>
<organism evidence="2 3">
    <name type="scientific">Allotamlana fucoidanivorans</name>
    <dbReference type="NCBI Taxonomy" id="2583814"/>
    <lineage>
        <taxon>Bacteria</taxon>
        <taxon>Pseudomonadati</taxon>
        <taxon>Bacteroidota</taxon>
        <taxon>Flavobacteriia</taxon>
        <taxon>Flavobacteriales</taxon>
        <taxon>Flavobacteriaceae</taxon>
        <taxon>Allotamlana</taxon>
    </lineage>
</organism>
<evidence type="ECO:0000313" key="2">
    <source>
        <dbReference type="EMBL" id="TNJ43434.1"/>
    </source>
</evidence>
<feature type="domain" description="Sulfatase N-terminal" evidence="1">
    <location>
        <begin position="30"/>
        <end position="388"/>
    </location>
</feature>
<keyword evidence="3" id="KW-1185">Reference proteome</keyword>
<dbReference type="OrthoDB" id="9789742at2"/>
<sequence length="556" mass="63294">MTIKSLFKTTLLLLFVLNILSVFAQKDERPNIVFILTDDQSYGLMGCDGNEIVQTPHLDQLSQDGIFFTNAHITSAICTPSRISILLSQYERKHGVNFNSGTSVSDEAWEQSYPMIMRKAGYYTGWVGKNHAPIGNGGYTSGVMEKSFDYWYAGHGHLSFYPKKVHEIFNDAIAHTQPEVINEGVNDFIDNNERRLKGAIRFFEERPTDKPFILSINFNLPHGNGTKSMKLLPEDDDIYKTLYRDLDIPLPEHYVAKADIKIPKLPSDLLRAEDRQDGYNYVDTPETNKERYIRQLQAMTGIDRLVGNLRKKLKDLKLDKNTVIIFTSDHGLFMGEQGLGGKALCYEKTTHVPMIIMDPRVKRKYKGLKSDALVQSIDVAATILSIAGLEQPKSFQGSNILPLVYGEPLKVRDYVYTENLWSTQFGNPRCESVQNDEWKYIRYYKNETFSATKKIKVAKQLGIPVNKILYTVHDPDIAIYRSFVEGPVDGEQPVYEELYHLKNDPAELNNLINDEEHALILNTFKQQWAVEIKNARGNGAPKVLRYTNDSHPDGGH</sequence>
<name>A0A5C4SI87_9FLAO</name>
<evidence type="ECO:0000259" key="1">
    <source>
        <dbReference type="Pfam" id="PF00884"/>
    </source>
</evidence>
<dbReference type="InterPro" id="IPR000917">
    <property type="entry name" value="Sulfatase_N"/>
</dbReference>
<dbReference type="Gene3D" id="3.40.720.10">
    <property type="entry name" value="Alkaline Phosphatase, subunit A"/>
    <property type="match status" value="2"/>
</dbReference>
<proteinExistence type="predicted"/>
<dbReference type="SUPFAM" id="SSF53649">
    <property type="entry name" value="Alkaline phosphatase-like"/>
    <property type="match status" value="1"/>
</dbReference>
<dbReference type="Pfam" id="PF00884">
    <property type="entry name" value="Sulfatase"/>
    <property type="match status" value="1"/>
</dbReference>
<dbReference type="InterPro" id="IPR017850">
    <property type="entry name" value="Alkaline_phosphatase_core_sf"/>
</dbReference>
<accession>A0A5C4SI87</accession>
<dbReference type="InterPro" id="IPR052701">
    <property type="entry name" value="GAG_Ulvan_Degrading_Sulfatases"/>
</dbReference>
<dbReference type="Proteomes" id="UP000308713">
    <property type="component" value="Unassembled WGS sequence"/>
</dbReference>
<gene>
    <name evidence="2" type="ORF">FGF67_10970</name>
</gene>
<dbReference type="AlphaFoldDB" id="A0A5C4SI87"/>
<dbReference type="PANTHER" id="PTHR43751:SF1">
    <property type="entry name" value="SULFATASE ATSG-RELATED"/>
    <property type="match status" value="1"/>
</dbReference>